<keyword evidence="3" id="KW-1185">Reference proteome</keyword>
<accession>A0ABD5QHN9</accession>
<proteinExistence type="predicted"/>
<evidence type="ECO:0000256" key="1">
    <source>
        <dbReference type="SAM" id="Phobius"/>
    </source>
</evidence>
<dbReference type="EMBL" id="JBHSJG010000043">
    <property type="protein sequence ID" value="MFC4989240.1"/>
    <property type="molecule type" value="Genomic_DNA"/>
</dbReference>
<dbReference type="AlphaFoldDB" id="A0ABD5QHN9"/>
<comment type="caution">
    <text evidence="2">The sequence shown here is derived from an EMBL/GenBank/DDBJ whole genome shotgun (WGS) entry which is preliminary data.</text>
</comment>
<evidence type="ECO:0000313" key="2">
    <source>
        <dbReference type="EMBL" id="MFC4989240.1"/>
    </source>
</evidence>
<evidence type="ECO:0000313" key="3">
    <source>
        <dbReference type="Proteomes" id="UP001595925"/>
    </source>
</evidence>
<keyword evidence="1" id="KW-0472">Membrane</keyword>
<dbReference type="RefSeq" id="WP_114577925.1">
    <property type="nucleotide sequence ID" value="NZ_JAIVEF010000002.1"/>
</dbReference>
<dbReference type="Proteomes" id="UP001595925">
    <property type="component" value="Unassembled WGS sequence"/>
</dbReference>
<name>A0ABD5QHN9_9EURY</name>
<protein>
    <submittedName>
        <fullName evidence="2">GPR1/FUN34/YaaH family transporter</fullName>
    </submittedName>
</protein>
<sequence>MKRDTVAFGASFLTLAVGLGVLVAGIFQGGLTTLAVGGGAIVVAGVVGLYVAVAGSAGA</sequence>
<reference evidence="2 3" key="1">
    <citation type="journal article" date="2019" name="Int. J. Syst. Evol. Microbiol.">
        <title>The Global Catalogue of Microorganisms (GCM) 10K type strain sequencing project: providing services to taxonomists for standard genome sequencing and annotation.</title>
        <authorList>
            <consortium name="The Broad Institute Genomics Platform"/>
            <consortium name="The Broad Institute Genome Sequencing Center for Infectious Disease"/>
            <person name="Wu L."/>
            <person name="Ma J."/>
        </authorList>
    </citation>
    <scope>NUCLEOTIDE SEQUENCE [LARGE SCALE GENOMIC DNA]</scope>
    <source>
        <strain evidence="2 3">CGMCC 1.15824</strain>
    </source>
</reference>
<keyword evidence="1" id="KW-0812">Transmembrane</keyword>
<gene>
    <name evidence="2" type="ORF">ACFPFO_16025</name>
</gene>
<keyword evidence="1" id="KW-1133">Transmembrane helix</keyword>
<organism evidence="2 3">
    <name type="scientific">Saliphagus infecundisoli</name>
    <dbReference type="NCBI Taxonomy" id="1849069"/>
    <lineage>
        <taxon>Archaea</taxon>
        <taxon>Methanobacteriati</taxon>
        <taxon>Methanobacteriota</taxon>
        <taxon>Stenosarchaea group</taxon>
        <taxon>Halobacteria</taxon>
        <taxon>Halobacteriales</taxon>
        <taxon>Natrialbaceae</taxon>
        <taxon>Saliphagus</taxon>
    </lineage>
</organism>
<feature type="transmembrane region" description="Helical" evidence="1">
    <location>
        <begin position="34"/>
        <end position="53"/>
    </location>
</feature>
<feature type="transmembrane region" description="Helical" evidence="1">
    <location>
        <begin position="6"/>
        <end position="27"/>
    </location>
</feature>